<keyword evidence="2" id="KW-0547">Nucleotide-binding</keyword>
<sequence length="298" mass="32876">MNQAPVISLEGVMKSRGDFVLGPVDLTVEPGHVVAVVGPSGGGKSTLFGMLMNLLRPDSGKVALFGGRYPDHEVEIKRRVGYVPERSTGRDDMDAVALGRFVSRWYPRWDRRLYLDLLGRSGIDPGKRFGELSKGMRRCLSFALALAASPELLLLDEPTAGVDPFARRWMLDEISRFVRDDAHGGDRTVVFATHAVEEARLIADYVVLLADGKFLGLHEKDDLLESWKTLWVDVEPEGAVPGIVEVESGSPARVVSNSSRETSEALRARNIRIVRSRSFDLEGILSHLVRRSGERQGA</sequence>
<feature type="domain" description="ABC transporter" evidence="4">
    <location>
        <begin position="7"/>
        <end position="236"/>
    </location>
</feature>
<dbReference type="PANTHER" id="PTHR42939:SF3">
    <property type="entry name" value="ABC TRANSPORTER ATP-BINDING COMPONENT"/>
    <property type="match status" value="1"/>
</dbReference>
<dbReference type="PROSITE" id="PS50893">
    <property type="entry name" value="ABC_TRANSPORTER_2"/>
    <property type="match status" value="1"/>
</dbReference>
<dbReference type="SMART" id="SM00382">
    <property type="entry name" value="AAA"/>
    <property type="match status" value="1"/>
</dbReference>
<dbReference type="InterPro" id="IPR003439">
    <property type="entry name" value="ABC_transporter-like_ATP-bd"/>
</dbReference>
<accession>A0A6J4PKB3</accession>
<protein>
    <submittedName>
        <fullName evidence="5">ABC transporter, ATP-binding protein</fullName>
    </submittedName>
</protein>
<evidence type="ECO:0000256" key="2">
    <source>
        <dbReference type="ARBA" id="ARBA00022741"/>
    </source>
</evidence>
<proteinExistence type="predicted"/>
<dbReference type="InterPro" id="IPR003593">
    <property type="entry name" value="AAA+_ATPase"/>
</dbReference>
<name>A0A6J4PKB3_9ACTN</name>
<dbReference type="EMBL" id="CADCVA010000161">
    <property type="protein sequence ID" value="CAA9417081.1"/>
    <property type="molecule type" value="Genomic_DNA"/>
</dbReference>
<dbReference type="InterPro" id="IPR051782">
    <property type="entry name" value="ABC_Transporter_VariousFunc"/>
</dbReference>
<dbReference type="GO" id="GO:0016887">
    <property type="term" value="F:ATP hydrolysis activity"/>
    <property type="evidence" value="ECO:0007669"/>
    <property type="project" value="InterPro"/>
</dbReference>
<dbReference type="SUPFAM" id="SSF52540">
    <property type="entry name" value="P-loop containing nucleoside triphosphate hydrolases"/>
    <property type="match status" value="1"/>
</dbReference>
<dbReference type="PANTHER" id="PTHR42939">
    <property type="entry name" value="ABC TRANSPORTER ATP-BINDING PROTEIN ALBC-RELATED"/>
    <property type="match status" value="1"/>
</dbReference>
<evidence type="ECO:0000259" key="4">
    <source>
        <dbReference type="PROSITE" id="PS50893"/>
    </source>
</evidence>
<dbReference type="Pfam" id="PF00005">
    <property type="entry name" value="ABC_tran"/>
    <property type="match status" value="1"/>
</dbReference>
<evidence type="ECO:0000256" key="1">
    <source>
        <dbReference type="ARBA" id="ARBA00022448"/>
    </source>
</evidence>
<reference evidence="5" key="1">
    <citation type="submission" date="2020-02" db="EMBL/GenBank/DDBJ databases">
        <authorList>
            <person name="Meier V. D."/>
        </authorList>
    </citation>
    <scope>NUCLEOTIDE SEQUENCE</scope>
    <source>
        <strain evidence="5">AVDCRST_MAG82</strain>
    </source>
</reference>
<evidence type="ECO:0000256" key="3">
    <source>
        <dbReference type="ARBA" id="ARBA00022840"/>
    </source>
</evidence>
<dbReference type="GO" id="GO:0005524">
    <property type="term" value="F:ATP binding"/>
    <property type="evidence" value="ECO:0007669"/>
    <property type="project" value="UniProtKB-KW"/>
</dbReference>
<keyword evidence="1" id="KW-0813">Transport</keyword>
<dbReference type="CDD" id="cd03230">
    <property type="entry name" value="ABC_DR_subfamily_A"/>
    <property type="match status" value="1"/>
</dbReference>
<dbReference type="AlphaFoldDB" id="A0A6J4PKB3"/>
<dbReference type="InterPro" id="IPR017871">
    <property type="entry name" value="ABC_transporter-like_CS"/>
</dbReference>
<dbReference type="PROSITE" id="PS00211">
    <property type="entry name" value="ABC_TRANSPORTER_1"/>
    <property type="match status" value="1"/>
</dbReference>
<gene>
    <name evidence="5" type="ORF">AVDCRST_MAG82-1180</name>
</gene>
<keyword evidence="3 5" id="KW-0067">ATP-binding</keyword>
<organism evidence="5">
    <name type="scientific">uncultured Rubrobacteraceae bacterium</name>
    <dbReference type="NCBI Taxonomy" id="349277"/>
    <lineage>
        <taxon>Bacteria</taxon>
        <taxon>Bacillati</taxon>
        <taxon>Actinomycetota</taxon>
        <taxon>Rubrobacteria</taxon>
        <taxon>Rubrobacterales</taxon>
        <taxon>Rubrobacteraceae</taxon>
        <taxon>environmental samples</taxon>
    </lineage>
</organism>
<dbReference type="Gene3D" id="3.40.50.300">
    <property type="entry name" value="P-loop containing nucleotide triphosphate hydrolases"/>
    <property type="match status" value="1"/>
</dbReference>
<dbReference type="InterPro" id="IPR027417">
    <property type="entry name" value="P-loop_NTPase"/>
</dbReference>
<evidence type="ECO:0000313" key="5">
    <source>
        <dbReference type="EMBL" id="CAA9417081.1"/>
    </source>
</evidence>